<dbReference type="EMBL" id="LK032046">
    <property type="protein sequence ID" value="CDY14656.1"/>
    <property type="molecule type" value="Genomic_DNA"/>
</dbReference>
<dbReference type="Proteomes" id="UP000028999">
    <property type="component" value="Unassembled WGS sequence"/>
</dbReference>
<organism evidence="1 2">
    <name type="scientific">Brassica napus</name>
    <name type="common">Rape</name>
    <dbReference type="NCBI Taxonomy" id="3708"/>
    <lineage>
        <taxon>Eukaryota</taxon>
        <taxon>Viridiplantae</taxon>
        <taxon>Streptophyta</taxon>
        <taxon>Embryophyta</taxon>
        <taxon>Tracheophyta</taxon>
        <taxon>Spermatophyta</taxon>
        <taxon>Magnoliopsida</taxon>
        <taxon>eudicotyledons</taxon>
        <taxon>Gunneridae</taxon>
        <taxon>Pentapetalae</taxon>
        <taxon>rosids</taxon>
        <taxon>malvids</taxon>
        <taxon>Brassicales</taxon>
        <taxon>Brassicaceae</taxon>
        <taxon>Brassiceae</taxon>
        <taxon>Brassica</taxon>
    </lineage>
</organism>
<evidence type="ECO:0000313" key="1">
    <source>
        <dbReference type="EMBL" id="CDY14656.1"/>
    </source>
</evidence>
<dbReference type="AlphaFoldDB" id="A0A078FNG7"/>
<proteinExistence type="predicted"/>
<gene>
    <name evidence="1" type="primary">BnaC05g19130D</name>
    <name evidence="1" type="ORF">GSBRNA2T00084435001</name>
</gene>
<name>A0A078FNG7_BRANA</name>
<keyword evidence="2" id="KW-1185">Reference proteome</keyword>
<protein>
    <submittedName>
        <fullName evidence="1">BnaC05g19130D protein</fullName>
    </submittedName>
</protein>
<dbReference type="PaxDb" id="3708-A0A078FNG7"/>
<accession>A0A078FNG7</accession>
<reference evidence="1 2" key="1">
    <citation type="journal article" date="2014" name="Science">
        <title>Plant genetics. Early allopolyploid evolution in the post-Neolithic Brassica napus oilseed genome.</title>
        <authorList>
            <person name="Chalhoub B."/>
            <person name="Denoeud F."/>
            <person name="Liu S."/>
            <person name="Parkin I.A."/>
            <person name="Tang H."/>
            <person name="Wang X."/>
            <person name="Chiquet J."/>
            <person name="Belcram H."/>
            <person name="Tong C."/>
            <person name="Samans B."/>
            <person name="Correa M."/>
            <person name="Da Silva C."/>
            <person name="Just J."/>
            <person name="Falentin C."/>
            <person name="Koh C.S."/>
            <person name="Le Clainche I."/>
            <person name="Bernard M."/>
            <person name="Bento P."/>
            <person name="Noel B."/>
            <person name="Labadie K."/>
            <person name="Alberti A."/>
            <person name="Charles M."/>
            <person name="Arnaud D."/>
            <person name="Guo H."/>
            <person name="Daviaud C."/>
            <person name="Alamery S."/>
            <person name="Jabbari K."/>
            <person name="Zhao M."/>
            <person name="Edger P.P."/>
            <person name="Chelaifa H."/>
            <person name="Tack D."/>
            <person name="Lassalle G."/>
            <person name="Mestiri I."/>
            <person name="Schnel N."/>
            <person name="Le Paslier M.C."/>
            <person name="Fan G."/>
            <person name="Renault V."/>
            <person name="Bayer P.E."/>
            <person name="Golicz A.A."/>
            <person name="Manoli S."/>
            <person name="Lee T.H."/>
            <person name="Thi V.H."/>
            <person name="Chalabi S."/>
            <person name="Hu Q."/>
            <person name="Fan C."/>
            <person name="Tollenaere R."/>
            <person name="Lu Y."/>
            <person name="Battail C."/>
            <person name="Shen J."/>
            <person name="Sidebottom C.H."/>
            <person name="Wang X."/>
            <person name="Canaguier A."/>
            <person name="Chauveau A."/>
            <person name="Berard A."/>
            <person name="Deniot G."/>
            <person name="Guan M."/>
            <person name="Liu Z."/>
            <person name="Sun F."/>
            <person name="Lim Y.P."/>
            <person name="Lyons E."/>
            <person name="Town C.D."/>
            <person name="Bancroft I."/>
            <person name="Wang X."/>
            <person name="Meng J."/>
            <person name="Ma J."/>
            <person name="Pires J.C."/>
            <person name="King G.J."/>
            <person name="Brunel D."/>
            <person name="Delourme R."/>
            <person name="Renard M."/>
            <person name="Aury J.M."/>
            <person name="Adams K.L."/>
            <person name="Batley J."/>
            <person name="Snowdon R.J."/>
            <person name="Tost J."/>
            <person name="Edwards D."/>
            <person name="Zhou Y."/>
            <person name="Hua W."/>
            <person name="Sharpe A.G."/>
            <person name="Paterson A.H."/>
            <person name="Guan C."/>
            <person name="Wincker P."/>
        </authorList>
    </citation>
    <scope>NUCLEOTIDE SEQUENCE [LARGE SCALE GENOMIC DNA]</scope>
    <source>
        <strain evidence="2">cv. Darmor-bzh</strain>
    </source>
</reference>
<sequence>MESRKLMIDLKRRHCVSEFAVVRNRVDKMKITSFFIKG</sequence>
<evidence type="ECO:0000313" key="2">
    <source>
        <dbReference type="Proteomes" id="UP000028999"/>
    </source>
</evidence>
<dbReference type="Gramene" id="CDY14656">
    <property type="protein sequence ID" value="CDY14656"/>
    <property type="gene ID" value="GSBRNA2T00084435001"/>
</dbReference>